<dbReference type="GO" id="GO:0045721">
    <property type="term" value="P:negative regulation of gluconeogenesis"/>
    <property type="evidence" value="ECO:0007669"/>
    <property type="project" value="TreeGrafter"/>
</dbReference>
<dbReference type="GO" id="GO:0005773">
    <property type="term" value="C:vacuole"/>
    <property type="evidence" value="ECO:0007669"/>
    <property type="project" value="GOC"/>
</dbReference>
<evidence type="ECO:0000313" key="5">
    <source>
        <dbReference type="Proteomes" id="UP001056012"/>
    </source>
</evidence>
<evidence type="ECO:0000256" key="1">
    <source>
        <dbReference type="ARBA" id="ARBA00061469"/>
    </source>
</evidence>
<feature type="region of interest" description="Disordered" evidence="3">
    <location>
        <begin position="470"/>
        <end position="489"/>
    </location>
</feature>
<dbReference type="PANTHER" id="PTHR14534:SF3">
    <property type="entry name" value="GID COMPLEX SUBUNIT 4 HOMOLOG"/>
    <property type="match status" value="1"/>
</dbReference>
<evidence type="ECO:0000313" key="4">
    <source>
        <dbReference type="EMBL" id="USP78299.1"/>
    </source>
</evidence>
<dbReference type="InterPro" id="IPR012349">
    <property type="entry name" value="Split_barrel_FMN-bd"/>
</dbReference>
<reference evidence="4" key="1">
    <citation type="submission" date="2021-12" db="EMBL/GenBank/DDBJ databases">
        <title>Curvularia clavata genome.</title>
        <authorList>
            <person name="Cao Y."/>
        </authorList>
    </citation>
    <scope>NUCLEOTIDE SEQUENCE</scope>
    <source>
        <strain evidence="4">Yc1106</strain>
    </source>
</reference>
<feature type="compositionally biased region" description="Acidic residues" evidence="3">
    <location>
        <begin position="40"/>
        <end position="53"/>
    </location>
</feature>
<dbReference type="SUPFAM" id="SSF50475">
    <property type="entry name" value="FMN-binding split barrel"/>
    <property type="match status" value="1"/>
</dbReference>
<dbReference type="Pfam" id="PF09783">
    <property type="entry name" value="Vac_ImportDeg"/>
    <property type="match status" value="2"/>
</dbReference>
<evidence type="ECO:0000256" key="2">
    <source>
        <dbReference type="SAM" id="Coils"/>
    </source>
</evidence>
<dbReference type="EMBL" id="CP089277">
    <property type="protein sequence ID" value="USP78299.1"/>
    <property type="molecule type" value="Genomic_DNA"/>
</dbReference>
<dbReference type="PANTHER" id="PTHR14534">
    <property type="entry name" value="VACUOLAR IMPORT AND DEGRADATION PROTEIN 24"/>
    <property type="match status" value="1"/>
</dbReference>
<accession>A0A9Q8Z939</accession>
<dbReference type="Proteomes" id="UP001056012">
    <property type="component" value="Chromosome 4"/>
</dbReference>
<name>A0A9Q8Z939_CURCL</name>
<dbReference type="InterPro" id="IPR018618">
    <property type="entry name" value="GID4/10-like"/>
</dbReference>
<feature type="coiled-coil region" evidence="2">
    <location>
        <begin position="72"/>
        <end position="99"/>
    </location>
</feature>
<gene>
    <name evidence="4" type="ORF">yc1106_05573</name>
</gene>
<sequence length="824" mass="92252">MPPANSPDSEPTFISALRELASPVNDDVLNLAATLSTQPEEGEEEEGIADDVNNDDYDDLERAHLHYLRVAHEHDQVRLERSRERLRLLERQRDELEQRDRLRRVMSRLSRLSDNNYGDRVPSQNSLYDWSPANDPPAATESSLRSTAILQSAGVRRHPRFSARTREAASSEAPSRHASHRSLREMLAARASLHNDSVERHREATSRHASMQRMSDARASPMLEQTVKYLSRIRHSSNVDESLEYARDAGFLSKDYFCLQHADFIADTFTIPRPMETSWLVSGAVLSGCQHATTVAPSVSVASRHSGLPPPIRPWIWTPTEASTTRTSQPSETHPQQDQWPVKVTIHDVDWDSMSLSATMEAYNVPSHPHSHSILPTNSSAPPVTRTSSITTYLEGEILDFNNHTLLTESFKSSAANDATYWRKLPPFQKMTDEEVIRALTSKKWFTEVLSQEWILMRWKERCFVKSLNRSTSDPVQPPPSTTTAPFYSDGPASTSVHMSQIQPSPYRIVRNAQTGRAEVEITPQPLFNSSSANDAEHATFDDSGCGLTISGFYYVALNRTSGKLEGLYYDPQSSPYQCLKLESVRGGLRSQYDYTTIHTLLDSCPILHVSFNDPSHPFPVVLPMLGCTGNFSSPSSPDRDVYIHGYVSGRLFKKASPQDDNPGLPVTIAASFLDGLVLSLTPFHNSCNYRSAVVYGYANVVEDEEEAMWAMKLITENMLPGRWEGSRVPPTQAEVKSTSVLKVKISSASAKIRAGGPSEDRADLKNKELVKKTWTGVVPYWGTWGEPVPGKENGREEVEEYIESWRVSENSKVKQEAFEAAEK</sequence>
<protein>
    <submittedName>
        <fullName evidence="4">Uncharacterized protein</fullName>
    </submittedName>
</protein>
<dbReference type="OrthoDB" id="62at2759"/>
<feature type="region of interest" description="Disordered" evidence="3">
    <location>
        <begin position="34"/>
        <end position="53"/>
    </location>
</feature>
<feature type="compositionally biased region" description="Polar residues" evidence="3">
    <location>
        <begin position="140"/>
        <end position="150"/>
    </location>
</feature>
<keyword evidence="5" id="KW-1185">Reference proteome</keyword>
<dbReference type="InterPro" id="IPR024747">
    <property type="entry name" value="Pyridox_Oxase-rel"/>
</dbReference>
<dbReference type="VEuPathDB" id="FungiDB:yc1106_05573"/>
<keyword evidence="2" id="KW-0175">Coiled coil</keyword>
<comment type="similarity">
    <text evidence="1">Belongs to the GID4/VID24 family.</text>
</comment>
<organism evidence="4 5">
    <name type="scientific">Curvularia clavata</name>
    <dbReference type="NCBI Taxonomy" id="95742"/>
    <lineage>
        <taxon>Eukaryota</taxon>
        <taxon>Fungi</taxon>
        <taxon>Dikarya</taxon>
        <taxon>Ascomycota</taxon>
        <taxon>Pezizomycotina</taxon>
        <taxon>Dothideomycetes</taxon>
        <taxon>Pleosporomycetidae</taxon>
        <taxon>Pleosporales</taxon>
        <taxon>Pleosporineae</taxon>
        <taxon>Pleosporaceae</taxon>
        <taxon>Curvularia</taxon>
    </lineage>
</organism>
<feature type="region of interest" description="Disordered" evidence="3">
    <location>
        <begin position="114"/>
        <end position="181"/>
    </location>
</feature>
<dbReference type="Pfam" id="PF12900">
    <property type="entry name" value="Pyridox_ox_2"/>
    <property type="match status" value="1"/>
</dbReference>
<dbReference type="GO" id="GO:0043161">
    <property type="term" value="P:proteasome-mediated ubiquitin-dependent protein catabolic process"/>
    <property type="evidence" value="ECO:0007669"/>
    <property type="project" value="TreeGrafter"/>
</dbReference>
<dbReference type="GO" id="GO:0006623">
    <property type="term" value="P:protein targeting to vacuole"/>
    <property type="evidence" value="ECO:0007669"/>
    <property type="project" value="TreeGrafter"/>
</dbReference>
<dbReference type="GO" id="GO:0007039">
    <property type="term" value="P:protein catabolic process in the vacuole"/>
    <property type="evidence" value="ECO:0007669"/>
    <property type="project" value="TreeGrafter"/>
</dbReference>
<evidence type="ECO:0000256" key="3">
    <source>
        <dbReference type="SAM" id="MobiDB-lite"/>
    </source>
</evidence>
<dbReference type="GO" id="GO:0034657">
    <property type="term" value="C:GID complex"/>
    <property type="evidence" value="ECO:0007669"/>
    <property type="project" value="TreeGrafter"/>
</dbReference>
<dbReference type="AlphaFoldDB" id="A0A9Q8Z939"/>
<proteinExistence type="inferred from homology"/>
<dbReference type="Gene3D" id="2.30.110.10">
    <property type="entry name" value="Electron Transport, Fmn-binding Protein, Chain A"/>
    <property type="match status" value="1"/>
</dbReference>